<feature type="region of interest" description="Disordered" evidence="1">
    <location>
        <begin position="111"/>
        <end position="156"/>
    </location>
</feature>
<dbReference type="Proteomes" id="UP000800093">
    <property type="component" value="Unassembled WGS sequence"/>
</dbReference>
<accession>A0A9P4K0G3</accession>
<evidence type="ECO:0000313" key="2">
    <source>
        <dbReference type="EMBL" id="KAF2259913.1"/>
    </source>
</evidence>
<feature type="region of interest" description="Disordered" evidence="1">
    <location>
        <begin position="1"/>
        <end position="47"/>
    </location>
</feature>
<sequence length="257" mass="28511">MAPLQRSAASSDSDSQENEGFSVSSNSSSSPSRGDSNAAPKLLHLAKSYPTRRTAALDLHRVVSHSPNSKKGKEPLILDIQTEKSNINVNHSSSPSTANPTPLLQLTVTVTGHKPSNRPDPHPSEVRHKLQDEEEGEEAPSSSSKPHHPSLAPLFGKPFARPPNPPCYPNWSWRNPFSKEWKFGASLSLSKLIRHCFVPQLRKPANGRETSPEPMHIDVYLILPVYVLTFARVVHSGDRHGTMYFPPHWKDRFMVQG</sequence>
<evidence type="ECO:0000256" key="1">
    <source>
        <dbReference type="SAM" id="MobiDB-lite"/>
    </source>
</evidence>
<feature type="compositionally biased region" description="Basic and acidic residues" evidence="1">
    <location>
        <begin position="117"/>
        <end position="131"/>
    </location>
</feature>
<dbReference type="EMBL" id="ML986695">
    <property type="protein sequence ID" value="KAF2259913.1"/>
    <property type="molecule type" value="Genomic_DNA"/>
</dbReference>
<gene>
    <name evidence="2" type="ORF">CC78DRAFT_585425</name>
</gene>
<reference evidence="3" key="1">
    <citation type="journal article" date="2020" name="Stud. Mycol.">
        <title>101 Dothideomycetes genomes: A test case for predicting lifestyles and emergence of pathogens.</title>
        <authorList>
            <person name="Haridas S."/>
            <person name="Albert R."/>
            <person name="Binder M."/>
            <person name="Bloem J."/>
            <person name="LaButti K."/>
            <person name="Salamov A."/>
            <person name="Andreopoulos B."/>
            <person name="Baker S."/>
            <person name="Barry K."/>
            <person name="Bills G."/>
            <person name="Bluhm B."/>
            <person name="Cannon C."/>
            <person name="Castanera R."/>
            <person name="Culley D."/>
            <person name="Daum C."/>
            <person name="Ezra D."/>
            <person name="Gonzalez J."/>
            <person name="Henrissat B."/>
            <person name="Kuo A."/>
            <person name="Liang C."/>
            <person name="Lipzen A."/>
            <person name="Lutzoni F."/>
            <person name="Magnuson J."/>
            <person name="Mondo S."/>
            <person name="Nolan M."/>
            <person name="Ohm R."/>
            <person name="Pangilinan J."/>
            <person name="Park H.-J."/>
            <person name="Ramirez L."/>
            <person name="Alfaro M."/>
            <person name="Sun H."/>
            <person name="Tritt A."/>
            <person name="Yoshinaga Y."/>
            <person name="Zwiers L.-H."/>
            <person name="Turgeon B."/>
            <person name="Goodwin S."/>
            <person name="Spatafora J."/>
            <person name="Crous P."/>
            <person name="Grigoriev I."/>
        </authorList>
    </citation>
    <scope>NUCLEOTIDE SEQUENCE [LARGE SCALE GENOMIC DNA]</scope>
    <source>
        <strain evidence="3">CBS 304.66</strain>
    </source>
</reference>
<proteinExistence type="predicted"/>
<feature type="compositionally biased region" description="Low complexity" evidence="1">
    <location>
        <begin position="22"/>
        <end position="36"/>
    </location>
</feature>
<feature type="compositionally biased region" description="Low complexity" evidence="1">
    <location>
        <begin position="139"/>
        <end position="154"/>
    </location>
</feature>
<dbReference type="AlphaFoldDB" id="A0A9P4K0G3"/>
<protein>
    <submittedName>
        <fullName evidence="2">Uncharacterized protein</fullName>
    </submittedName>
</protein>
<comment type="caution">
    <text evidence="2">The sequence shown here is derived from an EMBL/GenBank/DDBJ whole genome shotgun (WGS) entry which is preliminary data.</text>
</comment>
<organism evidence="2 3">
    <name type="scientific">Lojkania enalia</name>
    <dbReference type="NCBI Taxonomy" id="147567"/>
    <lineage>
        <taxon>Eukaryota</taxon>
        <taxon>Fungi</taxon>
        <taxon>Dikarya</taxon>
        <taxon>Ascomycota</taxon>
        <taxon>Pezizomycotina</taxon>
        <taxon>Dothideomycetes</taxon>
        <taxon>Pleosporomycetidae</taxon>
        <taxon>Pleosporales</taxon>
        <taxon>Pleosporales incertae sedis</taxon>
        <taxon>Lojkania</taxon>
    </lineage>
</organism>
<evidence type="ECO:0000313" key="3">
    <source>
        <dbReference type="Proteomes" id="UP000800093"/>
    </source>
</evidence>
<keyword evidence="3" id="KW-1185">Reference proteome</keyword>
<name>A0A9P4K0G3_9PLEO</name>